<organism evidence="10 11">
    <name type="scientific">Natronobacillus azotifigens</name>
    <dbReference type="NCBI Taxonomy" id="472978"/>
    <lineage>
        <taxon>Bacteria</taxon>
        <taxon>Bacillati</taxon>
        <taxon>Bacillota</taxon>
        <taxon>Bacilli</taxon>
        <taxon>Bacillales</taxon>
        <taxon>Bacillaceae</taxon>
        <taxon>Natronobacillus</taxon>
    </lineage>
</organism>
<dbReference type="GO" id="GO:0071555">
    <property type="term" value="P:cell wall organization"/>
    <property type="evidence" value="ECO:0007669"/>
    <property type="project" value="TreeGrafter"/>
</dbReference>
<feature type="compositionally biased region" description="Acidic residues" evidence="7">
    <location>
        <begin position="720"/>
        <end position="744"/>
    </location>
</feature>
<name>A0A9J6RGJ9_9BACI</name>
<keyword evidence="11" id="KW-1185">Reference proteome</keyword>
<comment type="subcellular location">
    <subcellularLocation>
        <location evidence="1">Membrane</location>
    </subcellularLocation>
</comment>
<dbReference type="EMBL" id="JAPRAT010000041">
    <property type="protein sequence ID" value="MCZ0704532.1"/>
    <property type="molecule type" value="Genomic_DNA"/>
</dbReference>
<evidence type="ECO:0000256" key="8">
    <source>
        <dbReference type="SAM" id="Phobius"/>
    </source>
</evidence>
<evidence type="ECO:0000313" key="11">
    <source>
        <dbReference type="Proteomes" id="UP001084197"/>
    </source>
</evidence>
<comment type="similarity">
    <text evidence="3">Belongs to the transpeptidase family.</text>
</comment>
<dbReference type="Gene3D" id="3.40.710.10">
    <property type="entry name" value="DD-peptidase/beta-lactamase superfamily"/>
    <property type="match status" value="1"/>
</dbReference>
<keyword evidence="5 8" id="KW-0472">Membrane</keyword>
<dbReference type="Pfam" id="PF03793">
    <property type="entry name" value="PASTA"/>
    <property type="match status" value="1"/>
</dbReference>
<proteinExistence type="inferred from homology"/>
<accession>A0A9J6RGJ9</accession>
<dbReference type="CDD" id="cd06576">
    <property type="entry name" value="PASTA_Pbp2x-like_1"/>
    <property type="match status" value="1"/>
</dbReference>
<dbReference type="GO" id="GO:0009002">
    <property type="term" value="F:serine-type D-Ala-D-Ala carboxypeptidase activity"/>
    <property type="evidence" value="ECO:0007669"/>
    <property type="project" value="UniProtKB-EC"/>
</dbReference>
<gene>
    <name evidence="10" type="ORF">OWO01_15075</name>
</gene>
<comment type="caution">
    <text evidence="10">The sequence shown here is derived from an EMBL/GenBank/DDBJ whole genome shotgun (WGS) entry which is preliminary data.</text>
</comment>
<dbReference type="Gene3D" id="3.90.1310.10">
    <property type="entry name" value="Penicillin-binding protein 2a (Domain 2)"/>
    <property type="match status" value="1"/>
</dbReference>
<dbReference type="InterPro" id="IPR001460">
    <property type="entry name" value="PCN-bd_Tpept"/>
</dbReference>
<evidence type="ECO:0000256" key="2">
    <source>
        <dbReference type="ARBA" id="ARBA00004752"/>
    </source>
</evidence>
<dbReference type="Proteomes" id="UP001084197">
    <property type="component" value="Unassembled WGS sequence"/>
</dbReference>
<dbReference type="SUPFAM" id="SSF56601">
    <property type="entry name" value="beta-lactamase/transpeptidase-like"/>
    <property type="match status" value="1"/>
</dbReference>
<dbReference type="Gene3D" id="2.20.70.70">
    <property type="match status" value="1"/>
</dbReference>
<evidence type="ECO:0000313" key="10">
    <source>
        <dbReference type="EMBL" id="MCZ0704532.1"/>
    </source>
</evidence>
<feature type="domain" description="PASTA" evidence="9">
    <location>
        <begin position="658"/>
        <end position="712"/>
    </location>
</feature>
<comment type="pathway">
    <text evidence="2">Cell wall biogenesis; peptidoglycan biosynthesis.</text>
</comment>
<evidence type="ECO:0000256" key="7">
    <source>
        <dbReference type="SAM" id="MobiDB-lite"/>
    </source>
</evidence>
<keyword evidence="8" id="KW-1133">Transmembrane helix</keyword>
<dbReference type="Gene3D" id="3.30.70.2110">
    <property type="match status" value="1"/>
</dbReference>
<evidence type="ECO:0000259" key="9">
    <source>
        <dbReference type="SMART" id="SM00740"/>
    </source>
</evidence>
<dbReference type="PANTHER" id="PTHR30627:SF26">
    <property type="entry name" value="PENICILLIN-BINDING PROTEIN 2B"/>
    <property type="match status" value="1"/>
</dbReference>
<dbReference type="InterPro" id="IPR050515">
    <property type="entry name" value="Beta-lactam/transpept"/>
</dbReference>
<keyword evidence="8" id="KW-0812">Transmembrane</keyword>
<dbReference type="SUPFAM" id="SSF56519">
    <property type="entry name" value="Penicillin binding protein dimerisation domain"/>
    <property type="match status" value="1"/>
</dbReference>
<dbReference type="InterPro" id="IPR005311">
    <property type="entry name" value="PBP_dimer"/>
</dbReference>
<comment type="catalytic activity">
    <reaction evidence="6">
        <text>Preferential cleavage: (Ac)2-L-Lys-D-Ala-|-D-Ala. Also transpeptidation of peptidyl-alanyl moieties that are N-acyl substituents of D-alanine.</text>
        <dbReference type="EC" id="3.4.16.4"/>
    </reaction>
</comment>
<sequence>MVKNSKTQLLTNILLFLFVAIFLALSGRFIYIQATGSVQGVDLKEWAARQRTNQYELPANRGVIYDRNGMELAKDIATYNLYAIVDESYSPNPEKRLNHVADVDITASSLAPILGGEERDIRNTLETGIDNDKFQVEFGRIGRQLTQEQKNAIDDLELPGIHFIEQPKRYYPNGIFASQVIGFAQDNDESTITGLTGIEALLNDHLTGQNGSVSFQRDSYNMRLLDANEVMVEEEDGNHVHLTIDQKIQTFLEDALTQVMEQYEPERITATVIDPKTGEILAMSNRPSYDPNDLGEVENWFNDVVSTPIEPGSTMKAFTIAAAIEEGIYQPEATYQSGRFMIDQISRPVSDYNRSWGEITFAEGFQRSSNVAMSKLVWDKMGPSTFRDYLTAFHFDRPTGIDLPREQQGTILYNFPIEQITSSFGQGTTVTPIQLLKAATSIANQGKMMKPYVISHITDASTGEVVEQKEPEVAGTPISEDTAKQVLEALESVVTSDVGTGRRYALTDYRAGGKTGTAQISNPEGGYLTGHQNYIFSFLGMAPIDDPELMMYITVQQPNIEEDEAGSAPVSFIFRHVMESSLHYLNIKPDKDPEEQVLTYRFPDVIGKSVVQVKEELTEAGLRVEVIGDGDAIANANVIKDDIITTTRRVLLVTDQPTMPDVTNWSLRNVLEFADLVQLDIEVFGSGFATFQSVDEGSVIEENSYLVVEFAPPNQKTEEFNEETDSDQNGETTEAEEDLEESVD</sequence>
<feature type="domain" description="PASTA" evidence="9">
    <location>
        <begin position="596"/>
        <end position="656"/>
    </location>
</feature>
<dbReference type="CDD" id="cd06575">
    <property type="entry name" value="PASTA_Pbp2x-like_2"/>
    <property type="match status" value="1"/>
</dbReference>
<evidence type="ECO:0000256" key="1">
    <source>
        <dbReference type="ARBA" id="ARBA00004370"/>
    </source>
</evidence>
<dbReference type="SMART" id="SM00740">
    <property type="entry name" value="PASTA"/>
    <property type="match status" value="2"/>
</dbReference>
<dbReference type="GO" id="GO:0005886">
    <property type="term" value="C:plasma membrane"/>
    <property type="evidence" value="ECO:0007669"/>
    <property type="project" value="TreeGrafter"/>
</dbReference>
<dbReference type="PANTHER" id="PTHR30627">
    <property type="entry name" value="PEPTIDOGLYCAN D,D-TRANSPEPTIDASE"/>
    <property type="match status" value="1"/>
</dbReference>
<dbReference type="InterPro" id="IPR012338">
    <property type="entry name" value="Beta-lactam/transpept-like"/>
</dbReference>
<evidence type="ECO:0000256" key="6">
    <source>
        <dbReference type="ARBA" id="ARBA00034000"/>
    </source>
</evidence>
<dbReference type="AlphaFoldDB" id="A0A9J6RGJ9"/>
<protein>
    <recommendedName>
        <fullName evidence="4">serine-type D-Ala-D-Ala carboxypeptidase</fullName>
        <ecNumber evidence="4">3.4.16.4</ecNumber>
    </recommendedName>
</protein>
<dbReference type="SUPFAM" id="SSF54184">
    <property type="entry name" value="Penicillin-binding protein 2x (pbp-2x), c-terminal domain"/>
    <property type="match status" value="2"/>
</dbReference>
<dbReference type="EC" id="3.4.16.4" evidence="4"/>
<dbReference type="Pfam" id="PF00905">
    <property type="entry name" value="Transpeptidase"/>
    <property type="match status" value="1"/>
</dbReference>
<evidence type="ECO:0000256" key="4">
    <source>
        <dbReference type="ARBA" id="ARBA00012448"/>
    </source>
</evidence>
<reference evidence="10" key="1">
    <citation type="submission" date="2022-11" db="EMBL/GenBank/DDBJ databases">
        <title>WGS of Natronobacillus azotifigens 24KS-1, an anaerobic diazotrophic haloalkaliphile from soda-rich habitats.</title>
        <authorList>
            <person name="Sorokin D.Y."/>
            <person name="Merkel A.Y."/>
        </authorList>
    </citation>
    <scope>NUCLEOTIDE SEQUENCE</scope>
    <source>
        <strain evidence="10">24KS-1</strain>
    </source>
</reference>
<feature type="region of interest" description="Disordered" evidence="7">
    <location>
        <begin position="711"/>
        <end position="744"/>
    </location>
</feature>
<dbReference type="GO" id="GO:0008658">
    <property type="term" value="F:penicillin binding"/>
    <property type="evidence" value="ECO:0007669"/>
    <property type="project" value="InterPro"/>
</dbReference>
<evidence type="ECO:0000256" key="3">
    <source>
        <dbReference type="ARBA" id="ARBA00007171"/>
    </source>
</evidence>
<dbReference type="Pfam" id="PF03717">
    <property type="entry name" value="PBP_dimer"/>
    <property type="match status" value="1"/>
</dbReference>
<evidence type="ECO:0000256" key="5">
    <source>
        <dbReference type="ARBA" id="ARBA00023136"/>
    </source>
</evidence>
<dbReference type="InterPro" id="IPR036138">
    <property type="entry name" value="PBP_dimer_sf"/>
</dbReference>
<feature type="transmembrane region" description="Helical" evidence="8">
    <location>
        <begin position="12"/>
        <end position="31"/>
    </location>
</feature>
<dbReference type="InterPro" id="IPR005543">
    <property type="entry name" value="PASTA_dom"/>
</dbReference>
<dbReference type="RefSeq" id="WP_268781306.1">
    <property type="nucleotide sequence ID" value="NZ_JAPRAT010000041.1"/>
</dbReference>